<evidence type="ECO:0008006" key="7">
    <source>
        <dbReference type="Google" id="ProtNLM"/>
    </source>
</evidence>
<dbReference type="AlphaFoldDB" id="A0AA37VDD5"/>
<protein>
    <recommendedName>
        <fullName evidence="7">CopY family transcriptional regulator</fullName>
    </recommendedName>
</protein>
<comment type="caution">
    <text evidence="5">The sequence shown here is derived from an EMBL/GenBank/DDBJ whole genome shotgun (WGS) entry which is preliminary data.</text>
</comment>
<organism evidence="5 6">
    <name type="scientific">Roseisolibacter agri</name>
    <dbReference type="NCBI Taxonomy" id="2014610"/>
    <lineage>
        <taxon>Bacteria</taxon>
        <taxon>Pseudomonadati</taxon>
        <taxon>Gemmatimonadota</taxon>
        <taxon>Gemmatimonadia</taxon>
        <taxon>Gemmatimonadales</taxon>
        <taxon>Gemmatimonadaceae</taxon>
        <taxon>Roseisolibacter</taxon>
    </lineage>
</organism>
<gene>
    <name evidence="5" type="ORF">rosag_00020</name>
</gene>
<proteinExistence type="inferred from homology"/>
<evidence type="ECO:0000313" key="5">
    <source>
        <dbReference type="EMBL" id="GLC23489.1"/>
    </source>
</evidence>
<dbReference type="Gene3D" id="1.10.10.10">
    <property type="entry name" value="Winged helix-like DNA-binding domain superfamily/Winged helix DNA-binding domain"/>
    <property type="match status" value="1"/>
</dbReference>
<dbReference type="InterPro" id="IPR036390">
    <property type="entry name" value="WH_DNA-bd_sf"/>
</dbReference>
<evidence type="ECO:0000256" key="1">
    <source>
        <dbReference type="ARBA" id="ARBA00011046"/>
    </source>
</evidence>
<dbReference type="InterPro" id="IPR005650">
    <property type="entry name" value="BlaI_family"/>
</dbReference>
<reference evidence="5" key="1">
    <citation type="submission" date="2022-08" db="EMBL/GenBank/DDBJ databases">
        <title>Draft genome sequencing of Roseisolibacter agri AW1220.</title>
        <authorList>
            <person name="Tobiishi Y."/>
            <person name="Tonouchi A."/>
        </authorList>
    </citation>
    <scope>NUCLEOTIDE SEQUENCE</scope>
    <source>
        <strain evidence="5">AW1220</strain>
    </source>
</reference>
<dbReference type="GO" id="GO:0003677">
    <property type="term" value="F:DNA binding"/>
    <property type="evidence" value="ECO:0007669"/>
    <property type="project" value="UniProtKB-KW"/>
</dbReference>
<keyword evidence="2" id="KW-0805">Transcription regulation</keyword>
<evidence type="ECO:0000313" key="6">
    <source>
        <dbReference type="Proteomes" id="UP001161325"/>
    </source>
</evidence>
<dbReference type="EMBL" id="BRXS01000001">
    <property type="protein sequence ID" value="GLC23489.1"/>
    <property type="molecule type" value="Genomic_DNA"/>
</dbReference>
<evidence type="ECO:0000256" key="2">
    <source>
        <dbReference type="ARBA" id="ARBA00023015"/>
    </source>
</evidence>
<evidence type="ECO:0000256" key="4">
    <source>
        <dbReference type="ARBA" id="ARBA00023163"/>
    </source>
</evidence>
<keyword evidence="4" id="KW-0804">Transcription</keyword>
<dbReference type="GO" id="GO:0045892">
    <property type="term" value="P:negative regulation of DNA-templated transcription"/>
    <property type="evidence" value="ECO:0007669"/>
    <property type="project" value="InterPro"/>
</dbReference>
<name>A0AA37VDD5_9BACT</name>
<evidence type="ECO:0000256" key="3">
    <source>
        <dbReference type="ARBA" id="ARBA00023125"/>
    </source>
</evidence>
<dbReference type="SUPFAM" id="SSF46785">
    <property type="entry name" value="Winged helix' DNA-binding domain"/>
    <property type="match status" value="1"/>
</dbReference>
<dbReference type="Pfam" id="PF03965">
    <property type="entry name" value="Penicillinase_R"/>
    <property type="match status" value="1"/>
</dbReference>
<accession>A0AA37VDD5</accession>
<keyword evidence="3" id="KW-0238">DNA-binding</keyword>
<keyword evidence="6" id="KW-1185">Reference proteome</keyword>
<dbReference type="Proteomes" id="UP001161325">
    <property type="component" value="Unassembled WGS sequence"/>
</dbReference>
<sequence length="135" mass="14574">MAVVPRSPAPTPDALSRRERQILDVLYRHGPSSAGEVCARLAGAPSETAMRTLLRILEDKGHVRHTRVGTRHVYAPTVARDQARASALRHLLGTFFGGSTRDAVAALLDASERDLSPAEREELIAMIADARARGA</sequence>
<comment type="similarity">
    <text evidence="1">Belongs to the BlaI transcriptional regulatory family.</text>
</comment>
<dbReference type="InterPro" id="IPR036388">
    <property type="entry name" value="WH-like_DNA-bd_sf"/>
</dbReference>